<sequence>MNFPPTLISLSNDESYECFLGLKMSTLNLSKTNCDASSSQGPQEELPEDSLDCPGDESSSSSVRRSSRLGGRIEEKDYLHRIKRRTIMRPKRCVQPTTEKQIEAYYLNKKVVTKCTPLETIFEEPQIIKEKVALLGNRKFNRSIKFSDGRTTSKVTIQNRRKKIREVFGKAHKLKKVTMEYFLEHFTGVKATEAPPDDTNAHRDVPKA</sequence>
<keyword evidence="5" id="KW-1185">Reference proteome</keyword>
<dbReference type="Proteomes" id="UP000092461">
    <property type="component" value="Unassembled WGS sequence"/>
</dbReference>
<evidence type="ECO:0000313" key="5">
    <source>
        <dbReference type="Proteomes" id="UP000092461"/>
    </source>
</evidence>
<keyword evidence="1" id="KW-0597">Phosphoprotein</keyword>
<feature type="compositionally biased region" description="Polar residues" evidence="2">
    <location>
        <begin position="32"/>
        <end position="42"/>
    </location>
</feature>
<accession>A0A1B0CRI5</accession>
<feature type="domain" description="Tantalus-like" evidence="3">
    <location>
        <begin position="86"/>
        <end position="139"/>
    </location>
</feature>
<dbReference type="EnsemblMetazoa" id="LLOJ007483-RA">
    <property type="protein sequence ID" value="LLOJ007483-PA"/>
    <property type="gene ID" value="LLOJ007483"/>
</dbReference>
<protein>
    <recommendedName>
        <fullName evidence="3">Tantalus-like domain-containing protein</fullName>
    </recommendedName>
</protein>
<dbReference type="VEuPathDB" id="VectorBase:LLONM1_009415"/>
<evidence type="ECO:0000259" key="3">
    <source>
        <dbReference type="Pfam" id="PF15386"/>
    </source>
</evidence>
<feature type="region of interest" description="Disordered" evidence="2">
    <location>
        <begin position="32"/>
        <end position="68"/>
    </location>
</feature>
<proteinExistence type="predicted"/>
<organism evidence="4 5">
    <name type="scientific">Lutzomyia longipalpis</name>
    <name type="common">Sand fly</name>
    <dbReference type="NCBI Taxonomy" id="7200"/>
    <lineage>
        <taxon>Eukaryota</taxon>
        <taxon>Metazoa</taxon>
        <taxon>Ecdysozoa</taxon>
        <taxon>Arthropoda</taxon>
        <taxon>Hexapoda</taxon>
        <taxon>Insecta</taxon>
        <taxon>Pterygota</taxon>
        <taxon>Neoptera</taxon>
        <taxon>Endopterygota</taxon>
        <taxon>Diptera</taxon>
        <taxon>Nematocera</taxon>
        <taxon>Psychodoidea</taxon>
        <taxon>Psychodidae</taxon>
        <taxon>Lutzomyia</taxon>
        <taxon>Lutzomyia</taxon>
    </lineage>
</organism>
<evidence type="ECO:0000256" key="1">
    <source>
        <dbReference type="ARBA" id="ARBA00022553"/>
    </source>
</evidence>
<name>A0A1B0CRI5_LUTLO</name>
<reference evidence="4" key="1">
    <citation type="submission" date="2020-05" db="UniProtKB">
        <authorList>
            <consortium name="EnsemblMetazoa"/>
        </authorList>
    </citation>
    <scope>IDENTIFICATION</scope>
    <source>
        <strain evidence="4">Jacobina</strain>
    </source>
</reference>
<evidence type="ECO:0000313" key="4">
    <source>
        <dbReference type="EnsemblMetazoa" id="LLOJ007483-PA"/>
    </source>
</evidence>
<feature type="compositionally biased region" description="Acidic residues" evidence="2">
    <location>
        <begin position="45"/>
        <end position="55"/>
    </location>
</feature>
<evidence type="ECO:0000256" key="2">
    <source>
        <dbReference type="SAM" id="MobiDB-lite"/>
    </source>
</evidence>
<dbReference type="AlphaFoldDB" id="A0A1B0CRI5"/>
<dbReference type="EMBL" id="AJWK01024829">
    <property type="status" value="NOT_ANNOTATED_CDS"/>
    <property type="molecule type" value="Genomic_DNA"/>
</dbReference>
<dbReference type="InterPro" id="IPR028149">
    <property type="entry name" value="Tantalus-like"/>
</dbReference>
<dbReference type="VEuPathDB" id="VectorBase:LLOJ007483"/>
<dbReference type="Pfam" id="PF15386">
    <property type="entry name" value="Tantalus"/>
    <property type="match status" value="1"/>
</dbReference>